<feature type="region of interest" description="Disordered" evidence="23">
    <location>
        <begin position="1423"/>
        <end position="1450"/>
    </location>
</feature>
<evidence type="ECO:0000259" key="24">
    <source>
        <dbReference type="PROSITE" id="PS50053"/>
    </source>
</evidence>
<evidence type="ECO:0000256" key="20">
    <source>
        <dbReference type="ARBA" id="ARBA00030033"/>
    </source>
</evidence>
<dbReference type="Pfam" id="PF12057">
    <property type="entry name" value="BAG6"/>
    <property type="match status" value="1"/>
</dbReference>
<evidence type="ECO:0000256" key="22">
    <source>
        <dbReference type="ARBA" id="ARBA00046936"/>
    </source>
</evidence>
<keyword evidence="6" id="KW-0813">Transport</keyword>
<evidence type="ECO:0000256" key="16">
    <source>
        <dbReference type="ARBA" id="ARBA00022990"/>
    </source>
</evidence>
<comment type="subunit">
    <text evidence="22">Component of the BAG6/BAT3 complex, also named BAT3 complex, at least composed of BAG6, UBL4A and GET4/TRC35. Interacts with GET4; the interaction is direct and localizes BAG6 in the cytosol. Interacts with UBL4A; the interaction is direct and required for UBL4A protein stability. Interacts with AIFM1. Interacts with HSPA2. Interacts with CTCFL. Interacts with p300/EP300. Interacts (via ubiquitin-like domain) with RNF126; required for BAG6-dependent ubiquitination of proteins mislocalized to the cytosol. Interacts (via ubiquitin-like domain) with SGTA; SGTA competes with RNF126 by binding the same region of BAG6, thereby promoting deubiquitination of BAG6-target proteins and rescuing them from degradation. Interacts with ricin A chain. Interacts with VCP and AMFR; both form the VCP/p97-AMFR/gp78 complex. Interacts with SYVN1. Interacts with USP13; the interaction is direct and may mediate UBL4A deubiquitination. Interacts with ZFAND2B. Interacts with KPNA2. Interacts with UBQLN4.</text>
</comment>
<feature type="compositionally biased region" description="Low complexity" evidence="23">
    <location>
        <begin position="991"/>
        <end position="1011"/>
    </location>
</feature>
<evidence type="ECO:0000256" key="2">
    <source>
        <dbReference type="ARBA" id="ARBA00004123"/>
    </source>
</evidence>
<feature type="region of interest" description="Disordered" evidence="23">
    <location>
        <begin position="208"/>
        <end position="260"/>
    </location>
</feature>
<dbReference type="GO" id="GO:0006915">
    <property type="term" value="P:apoptotic process"/>
    <property type="evidence" value="ECO:0007669"/>
    <property type="project" value="UniProtKB-KW"/>
</dbReference>
<dbReference type="PROSITE" id="PS50053">
    <property type="entry name" value="UBIQUITIN_2"/>
    <property type="match status" value="1"/>
</dbReference>
<feature type="region of interest" description="Disordered" evidence="23">
    <location>
        <begin position="648"/>
        <end position="707"/>
    </location>
</feature>
<keyword evidence="11" id="KW-0677">Repeat</keyword>
<dbReference type="GO" id="GO:0006325">
    <property type="term" value="P:chromatin organization"/>
    <property type="evidence" value="ECO:0007669"/>
    <property type="project" value="UniProtKB-KW"/>
</dbReference>
<evidence type="ECO:0000256" key="21">
    <source>
        <dbReference type="ARBA" id="ARBA00046003"/>
    </source>
</evidence>
<feature type="compositionally biased region" description="Basic and acidic residues" evidence="23">
    <location>
        <begin position="656"/>
        <end position="672"/>
    </location>
</feature>
<dbReference type="GO" id="GO:0051787">
    <property type="term" value="F:misfolded protein binding"/>
    <property type="evidence" value="ECO:0007669"/>
    <property type="project" value="TreeGrafter"/>
</dbReference>
<evidence type="ECO:0000256" key="5">
    <source>
        <dbReference type="ARBA" id="ARBA00021614"/>
    </source>
</evidence>
<dbReference type="InterPro" id="IPR029071">
    <property type="entry name" value="Ubiquitin-like_domsf"/>
</dbReference>
<feature type="compositionally biased region" description="Low complexity" evidence="23">
    <location>
        <begin position="793"/>
        <end position="806"/>
    </location>
</feature>
<dbReference type="SUPFAM" id="SSF54236">
    <property type="entry name" value="Ubiquitin-like"/>
    <property type="match status" value="1"/>
</dbReference>
<keyword evidence="14" id="KW-0391">Immunity</keyword>
<evidence type="ECO:0000256" key="19">
    <source>
        <dbReference type="ARBA" id="ARBA00029739"/>
    </source>
</evidence>
<evidence type="ECO:0000256" key="15">
    <source>
        <dbReference type="ARBA" id="ARBA00022871"/>
    </source>
</evidence>
<dbReference type="GO" id="GO:0005634">
    <property type="term" value="C:nucleus"/>
    <property type="evidence" value="ECO:0007669"/>
    <property type="project" value="UniProtKB-SubCell"/>
</dbReference>
<gene>
    <name evidence="25" type="ORF">JYZ213_LOCUS11815</name>
</gene>
<dbReference type="SMART" id="SM00213">
    <property type="entry name" value="UBQ"/>
    <property type="match status" value="1"/>
</dbReference>
<comment type="subcellular location">
    <subcellularLocation>
        <location evidence="3">Cytoplasm</location>
        <location evidence="3">Cytosol</location>
    </subcellularLocation>
    <subcellularLocation>
        <location evidence="2">Nucleus</location>
    </subcellularLocation>
    <subcellularLocation>
        <location evidence="4">Secreted</location>
        <location evidence="4">Extracellular exosome</location>
    </subcellularLocation>
</comment>
<feature type="compositionally biased region" description="Polar residues" evidence="23">
    <location>
        <begin position="555"/>
        <end position="569"/>
    </location>
</feature>
<evidence type="ECO:0000256" key="6">
    <source>
        <dbReference type="ARBA" id="ARBA00022448"/>
    </source>
</evidence>
<keyword evidence="13" id="KW-0156">Chromatin regulator</keyword>
<dbReference type="GO" id="GO:0030154">
    <property type="term" value="P:cell differentiation"/>
    <property type="evidence" value="ECO:0007669"/>
    <property type="project" value="UniProtKB-KW"/>
</dbReference>
<evidence type="ECO:0000256" key="9">
    <source>
        <dbReference type="ARBA" id="ARBA00022553"/>
    </source>
</evidence>
<dbReference type="GO" id="GO:0005576">
    <property type="term" value="C:extracellular region"/>
    <property type="evidence" value="ECO:0007669"/>
    <property type="project" value="UniProtKB-SubCell"/>
</dbReference>
<feature type="compositionally biased region" description="Low complexity" evidence="23">
    <location>
        <begin position="848"/>
        <end position="876"/>
    </location>
</feature>
<evidence type="ECO:0000256" key="8">
    <source>
        <dbReference type="ARBA" id="ARBA00022525"/>
    </source>
</evidence>
<feature type="compositionally biased region" description="Low complexity" evidence="23">
    <location>
        <begin position="1423"/>
        <end position="1441"/>
    </location>
</feature>
<feature type="region of interest" description="Disordered" evidence="23">
    <location>
        <begin position="1474"/>
        <end position="1495"/>
    </location>
</feature>
<feature type="compositionally biased region" description="Low complexity" evidence="23">
    <location>
        <begin position="911"/>
        <end position="942"/>
    </location>
</feature>
<feature type="compositionally biased region" description="Polar residues" evidence="23">
    <location>
        <begin position="1012"/>
        <end position="1021"/>
    </location>
</feature>
<evidence type="ECO:0000256" key="18">
    <source>
        <dbReference type="ARBA" id="ARBA00023242"/>
    </source>
</evidence>
<feature type="compositionally biased region" description="Low complexity" evidence="23">
    <location>
        <begin position="676"/>
        <end position="685"/>
    </location>
</feature>
<keyword evidence="10" id="KW-0053">Apoptosis</keyword>
<dbReference type="InterPro" id="IPR000626">
    <property type="entry name" value="Ubiquitin-like_dom"/>
</dbReference>
<dbReference type="GO" id="GO:0007283">
    <property type="term" value="P:spermatogenesis"/>
    <property type="evidence" value="ECO:0007669"/>
    <property type="project" value="UniProtKB-KW"/>
</dbReference>
<evidence type="ECO:0000256" key="14">
    <source>
        <dbReference type="ARBA" id="ARBA00022859"/>
    </source>
</evidence>
<keyword evidence="12" id="KW-0221">Differentiation</keyword>
<dbReference type="Proteomes" id="UP000663845">
    <property type="component" value="Unassembled WGS sequence"/>
</dbReference>
<reference evidence="25" key="1">
    <citation type="submission" date="2021-02" db="EMBL/GenBank/DDBJ databases">
        <authorList>
            <person name="Nowell W R."/>
        </authorList>
    </citation>
    <scope>NUCLEOTIDE SEQUENCE</scope>
</reference>
<name>A0A814B5I1_9BILA</name>
<keyword evidence="9" id="KW-0597">Phosphoprotein</keyword>
<evidence type="ECO:0000256" key="23">
    <source>
        <dbReference type="SAM" id="MobiDB-lite"/>
    </source>
</evidence>
<keyword evidence="16" id="KW-0007">Acetylation</keyword>
<evidence type="ECO:0000256" key="17">
    <source>
        <dbReference type="ARBA" id="ARBA00023186"/>
    </source>
</evidence>
<dbReference type="PANTHER" id="PTHR15204:SF0">
    <property type="entry name" value="LARGE PROLINE-RICH PROTEIN BAG6"/>
    <property type="match status" value="1"/>
</dbReference>
<dbReference type="InterPro" id="IPR021925">
    <property type="entry name" value="BAG6"/>
</dbReference>
<evidence type="ECO:0000256" key="4">
    <source>
        <dbReference type="ARBA" id="ARBA00004550"/>
    </source>
</evidence>
<accession>A0A814B5I1</accession>
<proteinExistence type="predicted"/>
<feature type="region of interest" description="Disordered" evidence="23">
    <location>
        <begin position="848"/>
        <end position="879"/>
    </location>
</feature>
<feature type="compositionally biased region" description="Low complexity" evidence="23">
    <location>
        <begin position="219"/>
        <end position="244"/>
    </location>
</feature>
<feature type="region of interest" description="Disordered" evidence="23">
    <location>
        <begin position="906"/>
        <end position="946"/>
    </location>
</feature>
<dbReference type="GO" id="GO:0002376">
    <property type="term" value="P:immune system process"/>
    <property type="evidence" value="ECO:0007669"/>
    <property type="project" value="UniProtKB-KW"/>
</dbReference>
<dbReference type="Pfam" id="PF00240">
    <property type="entry name" value="ubiquitin"/>
    <property type="match status" value="1"/>
</dbReference>
<dbReference type="GO" id="GO:0071818">
    <property type="term" value="C:BAT3 complex"/>
    <property type="evidence" value="ECO:0007669"/>
    <property type="project" value="TreeGrafter"/>
</dbReference>
<comment type="function">
    <text evidence="1">Released extracellularly via exosomes, it is a ligand of the natural killer/NK cells receptor NCR3 and stimulates NK cells cytotoxicity. It may thereby trigger NK cells cytotoxicity against neighboring tumor cells and immature myeloid dendritic cells (DC).</text>
</comment>
<comment type="function">
    <text evidence="21">Involved in DNA damage-induced apoptosis: following DNA damage, accumulates in the nucleus and forms a complex with p300/EP300, enhancing p300/EP300-mediated p53/TP53 acetylation leading to increase p53/TP53 transcriptional activity. When nuclear, may also act as a component of some chromatin regulator complex that regulates histone 3 'Lys-4' dimethylation (H3K4me2).</text>
</comment>
<evidence type="ECO:0000256" key="11">
    <source>
        <dbReference type="ARBA" id="ARBA00022737"/>
    </source>
</evidence>
<keyword evidence="17" id="KW-0143">Chaperone</keyword>
<dbReference type="EMBL" id="CAJNOG010000090">
    <property type="protein sequence ID" value="CAF0924669.1"/>
    <property type="molecule type" value="Genomic_DNA"/>
</dbReference>
<evidence type="ECO:0000256" key="7">
    <source>
        <dbReference type="ARBA" id="ARBA00022490"/>
    </source>
</evidence>
<keyword evidence="7" id="KW-0963">Cytoplasm</keyword>
<evidence type="ECO:0000313" key="25">
    <source>
        <dbReference type="EMBL" id="CAF0924669.1"/>
    </source>
</evidence>
<comment type="caution">
    <text evidence="25">The sequence shown here is derived from an EMBL/GenBank/DDBJ whole genome shotgun (WGS) entry which is preliminary data.</text>
</comment>
<dbReference type="PROSITE" id="PS00299">
    <property type="entry name" value="UBIQUITIN_1"/>
    <property type="match status" value="1"/>
</dbReference>
<feature type="region of interest" description="Disordered" evidence="23">
    <location>
        <begin position="991"/>
        <end position="1021"/>
    </location>
</feature>
<keyword evidence="8" id="KW-0964">Secreted</keyword>
<feature type="domain" description="Ubiquitin-like" evidence="24">
    <location>
        <begin position="2"/>
        <end position="66"/>
    </location>
</feature>
<feature type="region of interest" description="Disordered" evidence="23">
    <location>
        <begin position="614"/>
        <end position="635"/>
    </location>
</feature>
<organism evidence="25 26">
    <name type="scientific">Adineta steineri</name>
    <dbReference type="NCBI Taxonomy" id="433720"/>
    <lineage>
        <taxon>Eukaryota</taxon>
        <taxon>Metazoa</taxon>
        <taxon>Spiralia</taxon>
        <taxon>Gnathifera</taxon>
        <taxon>Rotifera</taxon>
        <taxon>Eurotatoria</taxon>
        <taxon>Bdelloidea</taxon>
        <taxon>Adinetida</taxon>
        <taxon>Adinetidae</taxon>
        <taxon>Adineta</taxon>
    </lineage>
</organism>
<dbReference type="GO" id="GO:0031593">
    <property type="term" value="F:polyubiquitin modification-dependent protein binding"/>
    <property type="evidence" value="ECO:0007669"/>
    <property type="project" value="TreeGrafter"/>
</dbReference>
<protein>
    <recommendedName>
        <fullName evidence="5">Large proline-rich protein BAG6</fullName>
    </recommendedName>
    <alternativeName>
        <fullName evidence="20">BCL2-associated athanogene 6</fullName>
    </alternativeName>
    <alternativeName>
        <fullName evidence="19">HLA-B-associated transcript 3</fullName>
    </alternativeName>
</protein>
<evidence type="ECO:0000256" key="10">
    <source>
        <dbReference type="ARBA" id="ARBA00022703"/>
    </source>
</evidence>
<dbReference type="PANTHER" id="PTHR15204">
    <property type="entry name" value="LARGE PROLINE-RICH PROTEIN BAG6"/>
    <property type="match status" value="1"/>
</dbReference>
<dbReference type="InterPro" id="IPR019954">
    <property type="entry name" value="Ubiquitin_CS"/>
</dbReference>
<dbReference type="Gene3D" id="3.10.20.90">
    <property type="entry name" value="Phosphatidylinositol 3-kinase Catalytic Subunit, Chain A, domain 1"/>
    <property type="match status" value="1"/>
</dbReference>
<evidence type="ECO:0000256" key="13">
    <source>
        <dbReference type="ARBA" id="ARBA00022853"/>
    </source>
</evidence>
<dbReference type="GO" id="GO:0036503">
    <property type="term" value="P:ERAD pathway"/>
    <property type="evidence" value="ECO:0007669"/>
    <property type="project" value="TreeGrafter"/>
</dbReference>
<evidence type="ECO:0000256" key="1">
    <source>
        <dbReference type="ARBA" id="ARBA00002067"/>
    </source>
</evidence>
<feature type="region of interest" description="Disordered" evidence="23">
    <location>
        <begin position="780"/>
        <end position="806"/>
    </location>
</feature>
<keyword evidence="15" id="KW-0744">Spermatogenesis</keyword>
<feature type="compositionally biased region" description="Low complexity" evidence="23">
    <location>
        <begin position="287"/>
        <end position="312"/>
    </location>
</feature>
<sequence length="1495" mass="163357">MLEFTLKFLSGDSRKYEVDESTTVRQFKERLRDELEIPTERQRLIFQGKVLQDDTKLIDSNIQNKTIHFVERAEPIPPAGPNNSSGGASNMSGNGSNDGGMNQAMMDEVNETTSIFINAFPGAANLQPNDIQSLVQNLLNDLGDVGRQAQVNTTMASDGHGVDINIDFGNVNQVLEQQEINERFRSIGRMITRLKLRIDRIEQIVQSNFRLSPTPPPSTSERTTSPTRVTATTTATTTASAETAPQPPPPTSTSPSSTTFLGMEDITSTEMDAESQGAINSAETLHTPPSTTSTTPVENATTPTTTNNPVISTPRTARDLAALMDNIEVEQHRLQAHYQTYLRTITQSDASEQEMAGRQRFYSLFNEATHLIAHIYHNITDFTLDLNDPVDTRLLHLGELPISQAGLASIAQNSAGSLIPGQEAGTRIIPRTSRSIGRRPTAVATARIMGPIQISAGANPAMMSGEFRMPFQNPMGPMPRMVFNTTPRPTMPFRPPTPTLANNGGMQQSMRFNLGTLPYTFMQMGPDGITLNQVSASVVADVQTANSSSPQQSPTNNMTNRSIPPNMSQGGAGTHVISSGPIQINGGQLDNNLAAEIAQRVTNSVQQHFAQMVGQQTASNTNSNTQSPNNNNNNQTIADTILRSTFALQPDSTSSARERNEAIRSRSADSRPRPNTSSTSGTTPSIDDDDADWVDMPSMDLPVPPQQLPNPSLAGIPRLRGPAIIQSIDRSLPCASPYFTQTLRPPFDNPNNAANLTPSEAAALSNASNRAVIFATAPQHPRGRHRHPAGPWAQQNQQQQQAQQQMQNFMLSSPGAPTGATVITPAGHAYNMTAHSFEIPMVISTTTTTEMPQQQQTSSDNSQQQQQQQQQQPSTNEGEQVQMNAVISQVLSQIIPGVLRSGNGRVRLNIGQNNPNNPNNQTSQSTTSQSTGTNTTQQATATPMGTNIPGVMAGGLDFSNFARSIGNMVQGITGRLIPGATIVNANPFTTTSTVTSTTTSSSTTSNTSTSTQNTASGNNAEVDNVTGQMFTELLRLLGGGLDNPELDNLTIGSFMQRFGEDVESRSTDGTNLISELFSTMTTQLLRLLGGGLDNPELDNLTIGSFMQRFGEDVESRSTDGTNLISELFSTMTTRMRFTDVWNLVLGNPVGPRINEARQSATEYLQNTVLQGRPITPETLEELVNKLYESLLEEASVNFNELRVKPNINLANVMKRFFQHHVRKLLHILFDDPGNVWFEHFRQQLITMRNEYLALSSHCLEDGQAAAINFILNRHRVIFRSTNPMIVTWSETYLHTSLTNAFNAIRSSPPNISSYLIEPTPPIVERPPVRSAATPSSTTQMSSIINKTDHERQAATTSNASLQGNLPDDWIPIVIRDVNTQHNSPSQAPFSDVYKEGMPAKRRRVHMREDLTSTHLLQTLVLRASSSSSSTNNQTSNATTNTPESVLTGEPASPALVNTFEQELKRLLEQRIRQDRDYPEVQNRMPNTKRYLDGDK</sequence>
<keyword evidence="18" id="KW-0539">Nucleus</keyword>
<evidence type="ECO:0000256" key="12">
    <source>
        <dbReference type="ARBA" id="ARBA00022782"/>
    </source>
</evidence>
<feature type="region of interest" description="Disordered" evidence="23">
    <location>
        <begin position="282"/>
        <end position="312"/>
    </location>
</feature>
<feature type="compositionally biased region" description="Low complexity" evidence="23">
    <location>
        <begin position="81"/>
        <end position="99"/>
    </location>
</feature>
<feature type="compositionally biased region" description="Low complexity" evidence="23">
    <location>
        <begin position="615"/>
        <end position="635"/>
    </location>
</feature>
<feature type="region of interest" description="Disordered" evidence="23">
    <location>
        <begin position="543"/>
        <end position="583"/>
    </location>
</feature>
<feature type="region of interest" description="Disordered" evidence="23">
    <location>
        <begin position="73"/>
        <end position="99"/>
    </location>
</feature>
<evidence type="ECO:0000256" key="3">
    <source>
        <dbReference type="ARBA" id="ARBA00004514"/>
    </source>
</evidence>
<evidence type="ECO:0000313" key="26">
    <source>
        <dbReference type="Proteomes" id="UP000663845"/>
    </source>
</evidence>